<feature type="region of interest" description="Disordered" evidence="1">
    <location>
        <begin position="106"/>
        <end position="129"/>
    </location>
</feature>
<name>A0A5B0QQ10_PUCGR</name>
<feature type="compositionally biased region" description="Low complexity" evidence="1">
    <location>
        <begin position="114"/>
        <end position="125"/>
    </location>
</feature>
<evidence type="ECO:0000313" key="3">
    <source>
        <dbReference type="Proteomes" id="UP000324748"/>
    </source>
</evidence>
<dbReference type="AlphaFoldDB" id="A0A5B0QQ10"/>
<evidence type="ECO:0000313" key="2">
    <source>
        <dbReference type="EMBL" id="KAA1115229.1"/>
    </source>
</evidence>
<keyword evidence="3" id="KW-1185">Reference proteome</keyword>
<dbReference type="EMBL" id="VSWC01000014">
    <property type="protein sequence ID" value="KAA1115229.1"/>
    <property type="molecule type" value="Genomic_DNA"/>
</dbReference>
<accession>A0A5B0QQ10</accession>
<evidence type="ECO:0000256" key="1">
    <source>
        <dbReference type="SAM" id="MobiDB-lite"/>
    </source>
</evidence>
<evidence type="ECO:0008006" key="4">
    <source>
        <dbReference type="Google" id="ProtNLM"/>
    </source>
</evidence>
<gene>
    <name evidence="2" type="ORF">PGT21_033832</name>
</gene>
<protein>
    <recommendedName>
        <fullName evidence="4">DUF4219 domain-containing protein</fullName>
    </recommendedName>
</protein>
<dbReference type="Proteomes" id="UP000324748">
    <property type="component" value="Unassembled WGS sequence"/>
</dbReference>
<organism evidence="2 3">
    <name type="scientific">Puccinia graminis f. sp. tritici</name>
    <dbReference type="NCBI Taxonomy" id="56615"/>
    <lineage>
        <taxon>Eukaryota</taxon>
        <taxon>Fungi</taxon>
        <taxon>Dikarya</taxon>
        <taxon>Basidiomycota</taxon>
        <taxon>Pucciniomycotina</taxon>
        <taxon>Pucciniomycetes</taxon>
        <taxon>Pucciniales</taxon>
        <taxon>Pucciniaceae</taxon>
        <taxon>Puccinia</taxon>
    </lineage>
</organism>
<dbReference type="OrthoDB" id="2504565at2759"/>
<sequence length="241" mass="27174">MYKSRGSSCFFGGTHWPLISELTSDFLLINNSNSLRLSNSSTNRTSNLIDLVNFHQSHQPSRLQSSSLTSSTQSSSYHHRVLSICFSLHLILIVVSKTRCMTDNLNTSAASKPTNTNQASTTQTTDSKPDMDKINAMILKTAIEAIPLLTQDNYSMWSSRMMNFFELQKIKDTFIKEDTENLTGEDELQARTILISKLDPSIHSNVINHENNSNAIMIWKSIVHHFASTQAANQARVWNQF</sequence>
<proteinExistence type="predicted"/>
<comment type="caution">
    <text evidence="2">The sequence shown here is derived from an EMBL/GenBank/DDBJ whole genome shotgun (WGS) entry which is preliminary data.</text>
</comment>
<reference evidence="2 3" key="1">
    <citation type="submission" date="2019-05" db="EMBL/GenBank/DDBJ databases">
        <title>Emergence of the Ug99 lineage of the wheat stem rust pathogen through somatic hybridization.</title>
        <authorList>
            <person name="Li F."/>
            <person name="Upadhyaya N.M."/>
            <person name="Sperschneider J."/>
            <person name="Matny O."/>
            <person name="Nguyen-Phuc H."/>
            <person name="Mago R."/>
            <person name="Raley C."/>
            <person name="Miller M.E."/>
            <person name="Silverstein K.A.T."/>
            <person name="Henningsen E."/>
            <person name="Hirsch C.D."/>
            <person name="Visser B."/>
            <person name="Pretorius Z.A."/>
            <person name="Steffenson B.J."/>
            <person name="Schwessinger B."/>
            <person name="Dodds P.N."/>
            <person name="Figueroa M."/>
        </authorList>
    </citation>
    <scope>NUCLEOTIDE SEQUENCE [LARGE SCALE GENOMIC DNA]</scope>
    <source>
        <strain evidence="2">21-0</strain>
    </source>
</reference>